<dbReference type="RefSeq" id="WP_094448976.1">
    <property type="nucleotide sequence ID" value="NZ_CP091802.1"/>
</dbReference>
<reference evidence="2 3" key="1">
    <citation type="submission" date="2017-08" db="EMBL/GenBank/DDBJ databases">
        <title>Comparative genomics of non-oral Prevotella species.</title>
        <authorList>
            <person name="Accetto T."/>
            <person name="Nograsek B."/>
            <person name="Avgustin G."/>
        </authorList>
    </citation>
    <scope>NUCLEOTIDE SEQUENCE [LARGE SCALE GENOMIC DNA]</scope>
    <source>
        <strain evidence="2 3">TC1-1</strain>
    </source>
</reference>
<feature type="signal peptide" evidence="1">
    <location>
        <begin position="1"/>
        <end position="20"/>
    </location>
</feature>
<protein>
    <submittedName>
        <fullName evidence="2">Uncharacterized protein</fullName>
    </submittedName>
</protein>
<keyword evidence="1" id="KW-0732">Signal</keyword>
<dbReference type="Proteomes" id="UP000216189">
    <property type="component" value="Unassembled WGS sequence"/>
</dbReference>
<comment type="caution">
    <text evidence="2">The sequence shown here is derived from an EMBL/GenBank/DDBJ whole genome shotgun (WGS) entry which is preliminary data.</text>
</comment>
<evidence type="ECO:0000256" key="1">
    <source>
        <dbReference type="SAM" id="SignalP"/>
    </source>
</evidence>
<accession>A0ABX4EFQ2</accession>
<evidence type="ECO:0000313" key="2">
    <source>
        <dbReference type="EMBL" id="OYP53642.1"/>
    </source>
</evidence>
<name>A0ABX4EFQ2_SEGBR</name>
<organism evidence="2 3">
    <name type="scientific">Segatella bryantii</name>
    <name type="common">Prevotella bryantii</name>
    <dbReference type="NCBI Taxonomy" id="77095"/>
    <lineage>
        <taxon>Bacteria</taxon>
        <taxon>Pseudomonadati</taxon>
        <taxon>Bacteroidota</taxon>
        <taxon>Bacteroidia</taxon>
        <taxon>Bacteroidales</taxon>
        <taxon>Prevotellaceae</taxon>
        <taxon>Segatella</taxon>
    </lineage>
</organism>
<gene>
    <name evidence="2" type="ORF">CIK91_11755</name>
</gene>
<sequence length="257" mass="29753">MKVIFRLLILFLLSVVNVNAQDITISSTDLVNLKNEIQQLKDSIKNLNDTISFKNSIIESNIKSFNGKVAELESLRLDFITIKSKKESNDSIIQSLQSSEDTYNKQLQIMQETMDRNTAKLANGRLYFRYSDNLVQPSIQSLLEIKTERVKKDFEQALKLLQGYKDYSEDVKNTFVALQAIDRDLWKSKHQAEEYKNKCLSILKQSSYYQKVYTKKSSKTWSIPYLDNLLNVAKSIISRHNPVESEFANFSPLIEML</sequence>
<keyword evidence="3" id="KW-1185">Reference proteome</keyword>
<dbReference type="EMBL" id="NPJF01000059">
    <property type="protein sequence ID" value="OYP53642.1"/>
    <property type="molecule type" value="Genomic_DNA"/>
</dbReference>
<proteinExistence type="predicted"/>
<feature type="chain" id="PRO_5046483362" evidence="1">
    <location>
        <begin position="21"/>
        <end position="257"/>
    </location>
</feature>
<evidence type="ECO:0000313" key="3">
    <source>
        <dbReference type="Proteomes" id="UP000216189"/>
    </source>
</evidence>